<proteinExistence type="predicted"/>
<evidence type="ECO:0000256" key="8">
    <source>
        <dbReference type="SAM" id="Phobius"/>
    </source>
</evidence>
<feature type="domain" description="Glycosyltransferase RgtA/B/C/D-like" evidence="9">
    <location>
        <begin position="42"/>
        <end position="202"/>
    </location>
</feature>
<dbReference type="InterPro" id="IPR038731">
    <property type="entry name" value="RgtA/B/C-like"/>
</dbReference>
<keyword evidence="2" id="KW-1003">Cell membrane</keyword>
<dbReference type="Proteomes" id="UP000634004">
    <property type="component" value="Unassembled WGS sequence"/>
</dbReference>
<dbReference type="PANTHER" id="PTHR33908:SF11">
    <property type="entry name" value="MEMBRANE PROTEIN"/>
    <property type="match status" value="1"/>
</dbReference>
<dbReference type="PANTHER" id="PTHR33908">
    <property type="entry name" value="MANNOSYLTRANSFERASE YKCB-RELATED"/>
    <property type="match status" value="1"/>
</dbReference>
<dbReference type="EMBL" id="BMZH01000003">
    <property type="protein sequence ID" value="GHA89987.1"/>
    <property type="molecule type" value="Genomic_DNA"/>
</dbReference>
<evidence type="ECO:0000313" key="10">
    <source>
        <dbReference type="EMBL" id="GHA89987.1"/>
    </source>
</evidence>
<keyword evidence="7 8" id="KW-0472">Membrane</keyword>
<keyword evidence="11" id="KW-1185">Reference proteome</keyword>
<dbReference type="Pfam" id="PF13231">
    <property type="entry name" value="PMT_2"/>
    <property type="match status" value="1"/>
</dbReference>
<keyword evidence="3" id="KW-0328">Glycosyltransferase</keyword>
<sequence>MALIGGLLFFRVLVVLLNPAGLHGDEAQYWAWAQDPAFGYYSKPPLIAWVIWMTTAVFGDTEWAVRLASPFLHSMTAVLTYLTATRLYGAKTGFFASALYVLMPGVALSASIISTDAALLVFVALFIHAWVRLRERATWVWALTLGAAFGLGMMTKYAMIYVVPAFVLALILDRATRHALLGWRGLVAGLVGGVILLPNLLWNATHDFATLVHTTDNANLKDGPQLNPGELAEFVLGQLGVFGPLTFILLLIAFWTARKSRKEFSLWLVFLALTPLLVICVQALISRANANWAGAAYASAPIVLAAWAVSSERTLRWLKAGLIINALLCLIPGAVMTSPTLVDQLGFANSVKRQRAWPETVEVIRARYEAGDYAAVAVDNRLMFYDLVYYGLPETTPLYMWRFEPRLNNHAELTSPLPQDDRSVLIVSYYAGYAGYFARDFETLAPLGDIEIILGGGKTRRLYTYAASGYHGPVFRD</sequence>
<keyword evidence="6 8" id="KW-1133">Transmembrane helix</keyword>
<name>A0A8J3CRG3_9PROT</name>
<keyword evidence="5 8" id="KW-0812">Transmembrane</keyword>
<evidence type="ECO:0000256" key="6">
    <source>
        <dbReference type="ARBA" id="ARBA00022989"/>
    </source>
</evidence>
<feature type="transmembrane region" description="Helical" evidence="8">
    <location>
        <begin position="291"/>
        <end position="310"/>
    </location>
</feature>
<dbReference type="AlphaFoldDB" id="A0A8J3CRG3"/>
<evidence type="ECO:0000256" key="1">
    <source>
        <dbReference type="ARBA" id="ARBA00004651"/>
    </source>
</evidence>
<accession>A0A8J3CRG3</accession>
<dbReference type="GO" id="GO:0005886">
    <property type="term" value="C:plasma membrane"/>
    <property type="evidence" value="ECO:0007669"/>
    <property type="project" value="UniProtKB-SubCell"/>
</dbReference>
<evidence type="ECO:0000256" key="3">
    <source>
        <dbReference type="ARBA" id="ARBA00022676"/>
    </source>
</evidence>
<evidence type="ECO:0000256" key="4">
    <source>
        <dbReference type="ARBA" id="ARBA00022679"/>
    </source>
</evidence>
<dbReference type="GO" id="GO:0009103">
    <property type="term" value="P:lipopolysaccharide biosynthetic process"/>
    <property type="evidence" value="ECO:0007669"/>
    <property type="project" value="UniProtKB-ARBA"/>
</dbReference>
<evidence type="ECO:0000313" key="11">
    <source>
        <dbReference type="Proteomes" id="UP000634004"/>
    </source>
</evidence>
<keyword evidence="4" id="KW-0808">Transferase</keyword>
<organism evidence="10 11">
    <name type="scientific">Algimonas arctica</name>
    <dbReference type="NCBI Taxonomy" id="1479486"/>
    <lineage>
        <taxon>Bacteria</taxon>
        <taxon>Pseudomonadati</taxon>
        <taxon>Pseudomonadota</taxon>
        <taxon>Alphaproteobacteria</taxon>
        <taxon>Maricaulales</taxon>
        <taxon>Robiginitomaculaceae</taxon>
        <taxon>Algimonas</taxon>
    </lineage>
</organism>
<evidence type="ECO:0000256" key="5">
    <source>
        <dbReference type="ARBA" id="ARBA00022692"/>
    </source>
</evidence>
<feature type="transmembrane region" description="Helical" evidence="8">
    <location>
        <begin position="264"/>
        <end position="285"/>
    </location>
</feature>
<protein>
    <recommendedName>
        <fullName evidence="9">Glycosyltransferase RgtA/B/C/D-like domain-containing protein</fullName>
    </recommendedName>
</protein>
<feature type="transmembrane region" description="Helical" evidence="8">
    <location>
        <begin position="234"/>
        <end position="257"/>
    </location>
</feature>
<dbReference type="InterPro" id="IPR050297">
    <property type="entry name" value="LipidA_mod_glycosyltrf_83"/>
</dbReference>
<reference evidence="10" key="1">
    <citation type="journal article" date="2014" name="Int. J. Syst. Evol. Microbiol.">
        <title>Complete genome sequence of Corynebacterium casei LMG S-19264T (=DSM 44701T), isolated from a smear-ripened cheese.</title>
        <authorList>
            <consortium name="US DOE Joint Genome Institute (JGI-PGF)"/>
            <person name="Walter F."/>
            <person name="Albersmeier A."/>
            <person name="Kalinowski J."/>
            <person name="Ruckert C."/>
        </authorList>
    </citation>
    <scope>NUCLEOTIDE SEQUENCE</scope>
    <source>
        <strain evidence="10">KCTC 32513</strain>
    </source>
</reference>
<evidence type="ECO:0000256" key="2">
    <source>
        <dbReference type="ARBA" id="ARBA00022475"/>
    </source>
</evidence>
<feature type="transmembrane region" description="Helical" evidence="8">
    <location>
        <begin position="63"/>
        <end position="82"/>
    </location>
</feature>
<feature type="transmembrane region" description="Helical" evidence="8">
    <location>
        <begin position="94"/>
        <end position="127"/>
    </location>
</feature>
<feature type="transmembrane region" description="Helical" evidence="8">
    <location>
        <begin position="322"/>
        <end position="342"/>
    </location>
</feature>
<reference evidence="10" key="2">
    <citation type="submission" date="2020-09" db="EMBL/GenBank/DDBJ databases">
        <authorList>
            <person name="Sun Q."/>
            <person name="Kim S."/>
        </authorList>
    </citation>
    <scope>NUCLEOTIDE SEQUENCE</scope>
    <source>
        <strain evidence="10">KCTC 32513</strain>
    </source>
</reference>
<comment type="caution">
    <text evidence="10">The sequence shown here is derived from an EMBL/GenBank/DDBJ whole genome shotgun (WGS) entry which is preliminary data.</text>
</comment>
<evidence type="ECO:0000256" key="7">
    <source>
        <dbReference type="ARBA" id="ARBA00023136"/>
    </source>
</evidence>
<gene>
    <name evidence="10" type="ORF">GCM10009069_11430</name>
</gene>
<dbReference type="GO" id="GO:0016763">
    <property type="term" value="F:pentosyltransferase activity"/>
    <property type="evidence" value="ECO:0007669"/>
    <property type="project" value="TreeGrafter"/>
</dbReference>
<feature type="transmembrane region" description="Helical" evidence="8">
    <location>
        <begin position="181"/>
        <end position="202"/>
    </location>
</feature>
<feature type="transmembrane region" description="Helical" evidence="8">
    <location>
        <begin position="139"/>
        <end position="172"/>
    </location>
</feature>
<evidence type="ECO:0000259" key="9">
    <source>
        <dbReference type="Pfam" id="PF13231"/>
    </source>
</evidence>
<comment type="subcellular location">
    <subcellularLocation>
        <location evidence="1">Cell membrane</location>
        <topology evidence="1">Multi-pass membrane protein</topology>
    </subcellularLocation>
</comment>